<dbReference type="Gene3D" id="1.10.287.690">
    <property type="entry name" value="Helix hairpin bin"/>
    <property type="match status" value="1"/>
</dbReference>
<reference evidence="11 15" key="3">
    <citation type="submission" date="2018-10" db="EMBL/GenBank/DDBJ databases">
        <title>Cultivation of a novel Methanohalophilus strain from Kebrit Deep of the Red Sea and a genomic comparison of members of the genus Methanohalophilus.</title>
        <authorList>
            <person name="Guan Y."/>
            <person name="Ngugi D.K."/>
            <person name="Stingl U."/>
        </authorList>
    </citation>
    <scope>NUCLEOTIDE SEQUENCE [LARGE SCALE GENOMIC DNA]</scope>
    <source>
        <strain evidence="11 15">DSM 3094</strain>
    </source>
</reference>
<gene>
    <name evidence="10" type="ORF">BHR79_01180</name>
    <name evidence="11" type="ORF">EFE40_01610</name>
    <name evidence="12" type="ORF">SAMN04515625_0058</name>
</gene>
<evidence type="ECO:0000256" key="5">
    <source>
        <dbReference type="ARBA" id="ARBA00022705"/>
    </source>
</evidence>
<dbReference type="EMBL" id="CP017921">
    <property type="protein sequence ID" value="APH38231.1"/>
    <property type="molecule type" value="Genomic_DNA"/>
</dbReference>
<dbReference type="AlphaFoldDB" id="A0A1L3Q0E6"/>
<comment type="catalytic activity">
    <reaction evidence="8">
        <text>DNA(n) + a 2'-deoxyribonucleoside 5'-triphosphate = DNA(n+1) + diphosphate</text>
        <dbReference type="Rhea" id="RHEA:22508"/>
        <dbReference type="Rhea" id="RHEA-COMP:17339"/>
        <dbReference type="Rhea" id="RHEA-COMP:17340"/>
        <dbReference type="ChEBI" id="CHEBI:33019"/>
        <dbReference type="ChEBI" id="CHEBI:61560"/>
        <dbReference type="ChEBI" id="CHEBI:173112"/>
        <dbReference type="EC" id="2.7.7.7"/>
    </reaction>
</comment>
<dbReference type="InterPro" id="IPR023211">
    <property type="entry name" value="DNA_pol_palm_dom_sf"/>
</dbReference>
<dbReference type="GeneID" id="30582326"/>
<dbReference type="Proteomes" id="UP000186879">
    <property type="component" value="Chromosome"/>
</dbReference>
<keyword evidence="6" id="KW-0239">DNA-directed DNA polymerase</keyword>
<evidence type="ECO:0000256" key="4">
    <source>
        <dbReference type="ARBA" id="ARBA00022695"/>
    </source>
</evidence>
<evidence type="ECO:0000256" key="2">
    <source>
        <dbReference type="ARBA" id="ARBA00012417"/>
    </source>
</evidence>
<feature type="domain" description="DNA-directed DNA polymerase family B mitochondria/virus" evidence="9">
    <location>
        <begin position="202"/>
        <end position="358"/>
    </location>
</feature>
<dbReference type="Proteomes" id="UP000198669">
    <property type="component" value="Unassembled WGS sequence"/>
</dbReference>
<keyword evidence="5" id="KW-0235">DNA replication</keyword>
<keyword evidence="4" id="KW-0548">Nucleotidyltransferase</keyword>
<evidence type="ECO:0000259" key="9">
    <source>
        <dbReference type="Pfam" id="PF03175"/>
    </source>
</evidence>
<keyword evidence="3" id="KW-0808">Transferase</keyword>
<evidence type="ECO:0000313" key="12">
    <source>
        <dbReference type="EMBL" id="SDV99880.1"/>
    </source>
</evidence>
<dbReference type="GO" id="GO:0003677">
    <property type="term" value="F:DNA binding"/>
    <property type="evidence" value="ECO:0007669"/>
    <property type="project" value="UniProtKB-KW"/>
</dbReference>
<dbReference type="EMBL" id="FNMU01000001">
    <property type="protein sequence ID" value="SDV99880.1"/>
    <property type="molecule type" value="Genomic_DNA"/>
</dbReference>
<dbReference type="OrthoDB" id="134451at2157"/>
<keyword evidence="7" id="KW-0238">DNA-binding</keyword>
<dbReference type="Proteomes" id="UP000267921">
    <property type="component" value="Unassembled WGS sequence"/>
</dbReference>
<evidence type="ECO:0000313" key="14">
    <source>
        <dbReference type="Proteomes" id="UP000198669"/>
    </source>
</evidence>
<evidence type="ECO:0000256" key="7">
    <source>
        <dbReference type="ARBA" id="ARBA00023125"/>
    </source>
</evidence>
<organism evidence="10 13">
    <name type="scientific">Methanohalophilus halophilus</name>
    <dbReference type="NCBI Taxonomy" id="2177"/>
    <lineage>
        <taxon>Archaea</taxon>
        <taxon>Methanobacteriati</taxon>
        <taxon>Methanobacteriota</taxon>
        <taxon>Stenosarchaea group</taxon>
        <taxon>Methanomicrobia</taxon>
        <taxon>Methanosarcinales</taxon>
        <taxon>Methanosarcinaceae</taxon>
        <taxon>Methanohalophilus</taxon>
    </lineage>
</organism>
<accession>A0A1L3Q0E6</accession>
<reference evidence="12 14" key="2">
    <citation type="submission" date="2016-10" db="EMBL/GenBank/DDBJ databases">
        <authorList>
            <person name="de Groot N.N."/>
        </authorList>
    </citation>
    <scope>NUCLEOTIDE SEQUENCE [LARGE SCALE GENOMIC DNA]</scope>
    <source>
        <strain evidence="12 14">Z-7982</strain>
    </source>
</reference>
<dbReference type="KEGG" id="mhaz:BHR79_01180"/>
<dbReference type="SUPFAM" id="SSF56672">
    <property type="entry name" value="DNA/RNA polymerases"/>
    <property type="match status" value="1"/>
</dbReference>
<dbReference type="InterPro" id="IPR006172">
    <property type="entry name" value="DNA-dir_DNA_pol_B"/>
</dbReference>
<dbReference type="GO" id="GO:0006260">
    <property type="term" value="P:DNA replication"/>
    <property type="evidence" value="ECO:0007669"/>
    <property type="project" value="UniProtKB-KW"/>
</dbReference>
<evidence type="ECO:0000313" key="11">
    <source>
        <dbReference type="EMBL" id="RNI10902.1"/>
    </source>
</evidence>
<protein>
    <recommendedName>
        <fullName evidence="2">DNA-directed DNA polymerase</fullName>
        <ecNumber evidence="2">2.7.7.7</ecNumber>
    </recommendedName>
</protein>
<dbReference type="STRING" id="2177.BHR79_01180"/>
<evidence type="ECO:0000313" key="15">
    <source>
        <dbReference type="Proteomes" id="UP000267921"/>
    </source>
</evidence>
<dbReference type="RefSeq" id="WP_072560457.1">
    <property type="nucleotide sequence ID" value="NZ_CP017921.1"/>
</dbReference>
<evidence type="ECO:0000313" key="13">
    <source>
        <dbReference type="Proteomes" id="UP000186879"/>
    </source>
</evidence>
<keyword evidence="13" id="KW-1185">Reference proteome</keyword>
<dbReference type="InterPro" id="IPR004868">
    <property type="entry name" value="DNA-dir_DNA_pol_B_mt/vir"/>
</dbReference>
<dbReference type="EC" id="2.7.7.7" evidence="2"/>
<reference evidence="10 13" key="1">
    <citation type="submission" date="2016-10" db="EMBL/GenBank/DDBJ databases">
        <title>Methanohalophilus halophilus.</title>
        <authorList>
            <person name="L'haridon S."/>
        </authorList>
    </citation>
    <scope>NUCLEOTIDE SEQUENCE [LARGE SCALE GENOMIC DNA]</scope>
    <source>
        <strain evidence="10 13">Z-7982</strain>
    </source>
</reference>
<proteinExistence type="inferred from homology"/>
<dbReference type="EMBL" id="RJJG01000001">
    <property type="protein sequence ID" value="RNI10902.1"/>
    <property type="molecule type" value="Genomic_DNA"/>
</dbReference>
<dbReference type="Pfam" id="PF03175">
    <property type="entry name" value="DNA_pol_B_2"/>
    <property type="match status" value="1"/>
</dbReference>
<dbReference type="SMART" id="SM00486">
    <property type="entry name" value="POLBc"/>
    <property type="match status" value="1"/>
</dbReference>
<dbReference type="GO" id="GO:0000166">
    <property type="term" value="F:nucleotide binding"/>
    <property type="evidence" value="ECO:0007669"/>
    <property type="project" value="InterPro"/>
</dbReference>
<evidence type="ECO:0000313" key="10">
    <source>
        <dbReference type="EMBL" id="APH38231.1"/>
    </source>
</evidence>
<comment type="similarity">
    <text evidence="1">Belongs to the DNA polymerase type-B family.</text>
</comment>
<evidence type="ECO:0000256" key="6">
    <source>
        <dbReference type="ARBA" id="ARBA00022932"/>
    </source>
</evidence>
<name>A0A1L3Q0E6_9EURY</name>
<sequence length="888" mass="102298">MTKVAVRGYTHKEKKAWKGETPTTPLRHDRVLVFDTETTTDQYQNMKIGYFQIYQDGYIQHEGLFYDPSMLDVRETRALNIYASRHTISIYTLSDFVDNVFYTEVYDFQTLCVGFNLAFDISRIAKRSGNSRGKNKGGFTLTLSDDRVKPPIVIKKLGTAYSFKFTTTKQNKGKEYFGGYFLDAQKLAEVLLQSKNHISLDKVGERLNTNIKKKKNIKHGRVTEKYIDYLVTDVKTTFEVYRELVKELDLYGIDIPITRVFSAASLGKHAMKQIGINPFLEKNPDFSPEMLGNIMTAYFGGRCECKIRKTPTQVTVLDFTSMYPTITLMLDLWPFLIADRIETEDATEEAKKILSNIDLDYLQNPDNWPHFNILVKLKPDEDILPVRMDYKGKNESYNVGLNHVSSKDGLWYALPDVIGSVLLTGKTPEIIEAVKFVPVGIQDDLNIQEILGINIDPSKESLTKIMVEERQKIKQDMKSLDKKDPEYQHLKSRAQAIKILVNAMSYGIFIELNPEDKKSDIQVYGLDDFSTSENRFEKPGNFYHPFVAVMITAGSRLFLAMAEARLKELGGTHAYMDTDSIFVPPENAQEIVDYFQPLNPYALDIPLLKPEKEDMWFYGISSKRYALYNLNKDKIEFMEGERSYKLHGLGHLTNPFPKDVEDWQAEIWQDILKLHYGIISEEDIVEKYSSLYAISQLTVSTSNVLDRFKDLNAVKEWREQIKPFNFFLVGFQTTEENDKVVKPLAPFTKDYQKIVYESFIDYQTGEVRQGSYYFKPLSNTILEYIDHPEHKFGGDTGTLARKHIDIDGFVYIGKEANDIDEQELDVVRPQKFIDGKAVEKFILGLTPEDARRIGIKHRSALAYLKKKAKEGELNFKSRNMERIMDAFM</sequence>
<dbReference type="Gene3D" id="3.90.1600.10">
    <property type="entry name" value="Palm domain of DNA polymerase"/>
    <property type="match status" value="1"/>
</dbReference>
<evidence type="ECO:0000256" key="8">
    <source>
        <dbReference type="ARBA" id="ARBA00049244"/>
    </source>
</evidence>
<dbReference type="GO" id="GO:0003887">
    <property type="term" value="F:DNA-directed DNA polymerase activity"/>
    <property type="evidence" value="ECO:0007669"/>
    <property type="project" value="UniProtKB-KW"/>
</dbReference>
<evidence type="ECO:0000256" key="1">
    <source>
        <dbReference type="ARBA" id="ARBA00005755"/>
    </source>
</evidence>
<evidence type="ECO:0000256" key="3">
    <source>
        <dbReference type="ARBA" id="ARBA00022679"/>
    </source>
</evidence>
<dbReference type="InterPro" id="IPR043502">
    <property type="entry name" value="DNA/RNA_pol_sf"/>
</dbReference>